<dbReference type="InterPro" id="IPR008780">
    <property type="entry name" value="Plasmodium_Vir"/>
</dbReference>
<dbReference type="Proteomes" id="UP000220605">
    <property type="component" value="Chromosome 10"/>
</dbReference>
<reference evidence="2" key="1">
    <citation type="submission" date="2016-07" db="EMBL/GenBank/DDBJ databases">
        <authorList>
            <consortium name="Pathogen Informatics"/>
        </authorList>
    </citation>
    <scope>NUCLEOTIDE SEQUENCE [LARGE SCALE GENOMIC DNA]</scope>
</reference>
<protein>
    <submittedName>
        <fullName evidence="1">VIR protein</fullName>
    </submittedName>
</protein>
<dbReference type="VEuPathDB" id="PlasmoDB:PVPAM_000028200"/>
<evidence type="ECO:0000313" key="1">
    <source>
        <dbReference type="EMBL" id="VUZ96295.1"/>
    </source>
</evidence>
<dbReference type="VEuPathDB" id="PlasmoDB:PVP01_1000100"/>
<name>A0A564ZVW2_PLAVI</name>
<dbReference type="OrthoDB" id="388362at2759"/>
<sequence>MNQSYDFCNYLDHYITRERWMSSESKSLQYTYYCRFSFVGYNKADDLEKLCANFKNLYSKIFSSFSYDYSRNKENIEYINYWLIKELKNKKILDTSAKEFYQKLISEDSEFDTQRKLKDKIHDIEVEHLKKLNILYDLYTIYYDIKNTSYNNVEMCNSHSTKCFQKFTEAIQSCSTDKKDKYCEALKSFKNIYEQLNENNKFQWCNKVYILPLPPLGEENVHKASVMEPGADTSELEPPQEEKRDQDLGAGNNLEEERKALKPSILPSFSPPEEKHYDNNISTFTIFGIILSISVFSTITYKFTPFGSWINRPLRRNKINWRNIEDEKENKKLLEYNYDPKQMVSGNVPYSVSYNSL</sequence>
<dbReference type="VEuPathDB" id="PlasmoDB:PVW1_100010700"/>
<dbReference type="AlphaFoldDB" id="A0A564ZVW2"/>
<dbReference type="EMBL" id="LT635621">
    <property type="protein sequence ID" value="VUZ96295.1"/>
    <property type="molecule type" value="Genomic_DNA"/>
</dbReference>
<dbReference type="Pfam" id="PF05795">
    <property type="entry name" value="Plasmodium_Vir"/>
    <property type="match status" value="1"/>
</dbReference>
<proteinExistence type="predicted"/>
<organism evidence="1 2">
    <name type="scientific">Plasmodium vivax</name>
    <name type="common">malaria parasite P. vivax</name>
    <dbReference type="NCBI Taxonomy" id="5855"/>
    <lineage>
        <taxon>Eukaryota</taxon>
        <taxon>Sar</taxon>
        <taxon>Alveolata</taxon>
        <taxon>Apicomplexa</taxon>
        <taxon>Aconoidasida</taxon>
        <taxon>Haemosporida</taxon>
        <taxon>Plasmodiidae</taxon>
        <taxon>Plasmodium</taxon>
        <taxon>Plasmodium (Plasmodium)</taxon>
    </lineage>
</organism>
<evidence type="ECO:0000313" key="2">
    <source>
        <dbReference type="Proteomes" id="UP000220605"/>
    </source>
</evidence>
<gene>
    <name evidence="1" type="ORF">PVP01_1000100</name>
</gene>
<accession>A0A564ZVW2</accession>